<dbReference type="InterPro" id="IPR019923">
    <property type="entry name" value="Lucif-like_OxRdtase_MSMEG_2516"/>
</dbReference>
<proteinExistence type="predicted"/>
<feature type="domain" description="Luciferase-like" evidence="5">
    <location>
        <begin position="6"/>
        <end position="267"/>
    </location>
</feature>
<dbReference type="GO" id="GO:0008726">
    <property type="term" value="F:alkanesulfonate monooxygenase activity"/>
    <property type="evidence" value="ECO:0007669"/>
    <property type="project" value="TreeGrafter"/>
</dbReference>
<name>E3J827_PSEI1</name>
<dbReference type="AlphaFoldDB" id="E3J827"/>
<evidence type="ECO:0000256" key="1">
    <source>
        <dbReference type="ARBA" id="ARBA00022630"/>
    </source>
</evidence>
<gene>
    <name evidence="6" type="ordered locus">FraEuI1c_4074</name>
</gene>
<dbReference type="Pfam" id="PF00296">
    <property type="entry name" value="Bac_luciferase"/>
    <property type="match status" value="1"/>
</dbReference>
<keyword evidence="7" id="KW-1185">Reference proteome</keyword>
<dbReference type="STRING" id="298654.FraEuI1c_4074"/>
<dbReference type="GO" id="GO:0046306">
    <property type="term" value="P:alkanesulfonate catabolic process"/>
    <property type="evidence" value="ECO:0007669"/>
    <property type="project" value="TreeGrafter"/>
</dbReference>
<dbReference type="InterPro" id="IPR036661">
    <property type="entry name" value="Luciferase-like_sf"/>
</dbReference>
<evidence type="ECO:0000256" key="3">
    <source>
        <dbReference type="ARBA" id="ARBA00023002"/>
    </source>
</evidence>
<dbReference type="NCBIfam" id="TIGR03621">
    <property type="entry name" value="F420_MSMEG_2516"/>
    <property type="match status" value="1"/>
</dbReference>
<dbReference type="KEGG" id="fri:FraEuI1c_4074"/>
<dbReference type="PANTHER" id="PTHR42847:SF4">
    <property type="entry name" value="ALKANESULFONATE MONOOXYGENASE-RELATED"/>
    <property type="match status" value="1"/>
</dbReference>
<reference evidence="6 7" key="1">
    <citation type="submission" date="2010-10" db="EMBL/GenBank/DDBJ databases">
        <title>Complete sequence of Frankia sp. EuI1c.</title>
        <authorList>
            <consortium name="US DOE Joint Genome Institute"/>
            <person name="Lucas S."/>
            <person name="Copeland A."/>
            <person name="Lapidus A."/>
            <person name="Cheng J.-F."/>
            <person name="Bruce D."/>
            <person name="Goodwin L."/>
            <person name="Pitluck S."/>
            <person name="Chertkov O."/>
            <person name="Detter J.C."/>
            <person name="Han C."/>
            <person name="Tapia R."/>
            <person name="Land M."/>
            <person name="Hauser L."/>
            <person name="Jeffries C."/>
            <person name="Kyrpides N."/>
            <person name="Ivanova N."/>
            <person name="Mikhailova N."/>
            <person name="Beauchemin N."/>
            <person name="Sen A."/>
            <person name="Sur S.A."/>
            <person name="Gtari M."/>
            <person name="Wall L."/>
            <person name="Tisa L."/>
            <person name="Woyke T."/>
        </authorList>
    </citation>
    <scope>NUCLEOTIDE SEQUENCE [LARGE SCALE GENOMIC DNA]</scope>
    <source>
        <strain evidence="7">DSM 45817 / CECT 9037 / EuI1c</strain>
    </source>
</reference>
<dbReference type="InterPro" id="IPR050172">
    <property type="entry name" value="SsuD_RutA_monooxygenase"/>
</dbReference>
<sequence>MDVKPFRFAVQGTRATSAREWYDLARRAEALGYSTLFVADHYVGPGPAARACSMPPQHLAPIAAMAGAAAVTETLRIGCRVFCVDYHVPAALAKEAATLDLLSDGRLEMGIGAGVQVNEYKALNIPFDPGRIRVDRLEEMVALLKAHWSGEPIEAHGEHVRVSGYRGLPLPVQRPRPPLMIGGNRRRVLSLAAREAEIVSISSVPFDPVNAAGRTPMQEAAHRYAIVREAAGERLGGLEIEGSPYFTIVTDRPESAYADIAGWISVDEKVLPHHPNVLVGTPDEMANKLLANRDAFGTSYVTVPQNAIDTFAPLVERLRGR</sequence>
<dbReference type="HOGENOM" id="CLU_027853_6_3_11"/>
<dbReference type="RefSeq" id="WP_013425193.1">
    <property type="nucleotide sequence ID" value="NC_014666.1"/>
</dbReference>
<organism evidence="6 7">
    <name type="scientific">Pseudofrankia inefficax (strain DSM 45817 / CECT 9037 / DDB 130130 / EuI1c)</name>
    <name type="common">Frankia inefficax</name>
    <dbReference type="NCBI Taxonomy" id="298654"/>
    <lineage>
        <taxon>Bacteria</taxon>
        <taxon>Bacillati</taxon>
        <taxon>Actinomycetota</taxon>
        <taxon>Actinomycetes</taxon>
        <taxon>Frankiales</taxon>
        <taxon>Frankiaceae</taxon>
        <taxon>Pseudofrankia</taxon>
    </lineage>
</organism>
<dbReference type="EMBL" id="CP002299">
    <property type="protein sequence ID" value="ADP82075.1"/>
    <property type="molecule type" value="Genomic_DNA"/>
</dbReference>
<keyword evidence="2" id="KW-0288">FMN</keyword>
<dbReference type="Proteomes" id="UP000002484">
    <property type="component" value="Chromosome"/>
</dbReference>
<protein>
    <submittedName>
        <fullName evidence="6">Putative F420-dependent oxidoreductase</fullName>
    </submittedName>
</protein>
<dbReference type="InParanoid" id="E3J827"/>
<keyword evidence="3" id="KW-0560">Oxidoreductase</keyword>
<dbReference type="OrthoDB" id="4288123at2"/>
<evidence type="ECO:0000256" key="4">
    <source>
        <dbReference type="ARBA" id="ARBA00023033"/>
    </source>
</evidence>
<keyword evidence="1" id="KW-0285">Flavoprotein</keyword>
<evidence type="ECO:0000259" key="5">
    <source>
        <dbReference type="Pfam" id="PF00296"/>
    </source>
</evidence>
<dbReference type="InterPro" id="IPR011251">
    <property type="entry name" value="Luciferase-like_dom"/>
</dbReference>
<dbReference type="Gene3D" id="3.20.20.30">
    <property type="entry name" value="Luciferase-like domain"/>
    <property type="match status" value="1"/>
</dbReference>
<dbReference type="PANTHER" id="PTHR42847">
    <property type="entry name" value="ALKANESULFONATE MONOOXYGENASE"/>
    <property type="match status" value="1"/>
</dbReference>
<keyword evidence="4" id="KW-0503">Monooxygenase</keyword>
<dbReference type="eggNOG" id="COG2141">
    <property type="taxonomic scope" value="Bacteria"/>
</dbReference>
<evidence type="ECO:0000256" key="2">
    <source>
        <dbReference type="ARBA" id="ARBA00022643"/>
    </source>
</evidence>
<evidence type="ECO:0000313" key="7">
    <source>
        <dbReference type="Proteomes" id="UP000002484"/>
    </source>
</evidence>
<accession>E3J827</accession>
<evidence type="ECO:0000313" key="6">
    <source>
        <dbReference type="EMBL" id="ADP82075.1"/>
    </source>
</evidence>
<dbReference type="SUPFAM" id="SSF51679">
    <property type="entry name" value="Bacterial luciferase-like"/>
    <property type="match status" value="1"/>
</dbReference>